<evidence type="ECO:0008006" key="4">
    <source>
        <dbReference type="Google" id="ProtNLM"/>
    </source>
</evidence>
<feature type="region of interest" description="Disordered" evidence="1">
    <location>
        <begin position="397"/>
        <end position="453"/>
    </location>
</feature>
<dbReference type="PANTHER" id="PTHR34112">
    <property type="entry name" value="C-JUN-AMINO-TERMINAL KINASE-INTERACTING PROTEIN"/>
    <property type="match status" value="1"/>
</dbReference>
<name>A0A9Q0K6R2_9MAGN</name>
<evidence type="ECO:0000313" key="3">
    <source>
        <dbReference type="Proteomes" id="UP001141806"/>
    </source>
</evidence>
<protein>
    <recommendedName>
        <fullName evidence="4">Mediator of RNA polymerase II transcription subunit 1</fullName>
    </recommendedName>
</protein>
<dbReference type="AlphaFoldDB" id="A0A9Q0K6R2"/>
<feature type="compositionally biased region" description="Polar residues" evidence="1">
    <location>
        <begin position="404"/>
        <end position="424"/>
    </location>
</feature>
<dbReference type="PANTHER" id="PTHR34112:SF13">
    <property type="entry name" value="OS04G0448200 PROTEIN"/>
    <property type="match status" value="1"/>
</dbReference>
<dbReference type="OrthoDB" id="1917528at2759"/>
<accession>A0A9Q0K6R2</accession>
<feature type="region of interest" description="Disordered" evidence="1">
    <location>
        <begin position="327"/>
        <end position="348"/>
    </location>
</feature>
<keyword evidence="3" id="KW-1185">Reference proteome</keyword>
<feature type="compositionally biased region" description="Low complexity" evidence="1">
    <location>
        <begin position="22"/>
        <end position="34"/>
    </location>
</feature>
<reference evidence="2" key="1">
    <citation type="journal article" date="2023" name="Plant J.">
        <title>The genome of the king protea, Protea cynaroides.</title>
        <authorList>
            <person name="Chang J."/>
            <person name="Duong T.A."/>
            <person name="Schoeman C."/>
            <person name="Ma X."/>
            <person name="Roodt D."/>
            <person name="Barker N."/>
            <person name="Li Z."/>
            <person name="Van de Peer Y."/>
            <person name="Mizrachi E."/>
        </authorList>
    </citation>
    <scope>NUCLEOTIDE SEQUENCE</scope>
    <source>
        <tissue evidence="2">Young leaves</tissue>
    </source>
</reference>
<comment type="caution">
    <text evidence="2">The sequence shown here is derived from an EMBL/GenBank/DDBJ whole genome shotgun (WGS) entry which is preliminary data.</text>
</comment>
<feature type="region of interest" description="Disordered" evidence="1">
    <location>
        <begin position="1"/>
        <end position="85"/>
    </location>
</feature>
<feature type="compositionally biased region" description="Polar residues" evidence="1">
    <location>
        <begin position="42"/>
        <end position="81"/>
    </location>
</feature>
<evidence type="ECO:0000313" key="2">
    <source>
        <dbReference type="EMBL" id="KAJ4964400.1"/>
    </source>
</evidence>
<proteinExistence type="predicted"/>
<gene>
    <name evidence="2" type="ORF">NE237_024339</name>
</gene>
<dbReference type="Proteomes" id="UP001141806">
    <property type="component" value="Unassembled WGS sequence"/>
</dbReference>
<evidence type="ECO:0000256" key="1">
    <source>
        <dbReference type="SAM" id="MobiDB-lite"/>
    </source>
</evidence>
<dbReference type="EMBL" id="JAMYWD010000008">
    <property type="protein sequence ID" value="KAJ4964400.1"/>
    <property type="molecule type" value="Genomic_DNA"/>
</dbReference>
<organism evidence="2 3">
    <name type="scientific">Protea cynaroides</name>
    <dbReference type="NCBI Taxonomy" id="273540"/>
    <lineage>
        <taxon>Eukaryota</taxon>
        <taxon>Viridiplantae</taxon>
        <taxon>Streptophyta</taxon>
        <taxon>Embryophyta</taxon>
        <taxon>Tracheophyta</taxon>
        <taxon>Spermatophyta</taxon>
        <taxon>Magnoliopsida</taxon>
        <taxon>Proteales</taxon>
        <taxon>Proteaceae</taxon>
        <taxon>Protea</taxon>
    </lineage>
</organism>
<sequence>MERSEPTLVPEWLKGTGSLTGSASTAHHLSSSSLHSDDHTVTLHTRNRSSVSSGEYDSSRPNFSDRPSANYSRRSSSTNGSIHDKDISSYSRSYSSFARSHRDRDWDKDFLDLHDKDRSVMGDYRDRDYLDPLTNILTSRIEKDTLRRSQSMISGKRGEGLVRRVAADPNNGNNTSNYQSNSNGLLGGGTIVSSIHKAAFERDFPSLGAEERQAGADIGRVSSPGLSTAVQSLPIGSSAVIGGDSWTSALAEVPVIIGSNSMGLSSVQQSSPTASSTVVASTSAGLNMAETLAQAPSRARTAPQLSVETQRLEEFAIKQSRQLIPMTPSMPKTSVLSPSEKPKSKTSAVRTVESSMATKIGQQQLPSSHIVNHSLRGVVRSDVPKTSHGGKLLVLKAPREKNGVSPTAKDSSSPTNASRVTSNPLIVAPSATFAPPLRSSSNPKLGTAERKAPALSVIHGSSVEKRSTASQAQSRNDFFNLMRKKTSTNLSSAVPDTSPPVSSSVLEKSVDLVTETATTAVSPQCIDAPSSDPSVLEWSSQNGGDMTNNGVASESHRFSNNGDKHCDSNEVVYPDEEEAAFLRSLGWEENAGEEEGLTEEEINAFYKQYMKLKPSSKLCGGMQLPKLVSHVGNWEHAAASGLSSSGSESEA</sequence>